<keyword evidence="3 10" id="KW-0813">Transport</keyword>
<evidence type="ECO:0000256" key="10">
    <source>
        <dbReference type="PROSITE-ProRule" id="PRU01360"/>
    </source>
</evidence>
<dbReference type="InterPro" id="IPR039426">
    <property type="entry name" value="TonB-dep_rcpt-like"/>
</dbReference>
<dbReference type="Proteomes" id="UP000308430">
    <property type="component" value="Unassembled WGS sequence"/>
</dbReference>
<dbReference type="RefSeq" id="WP_136348258.1">
    <property type="nucleotide sequence ID" value="NZ_SSOC01000004.1"/>
</dbReference>
<dbReference type="InterPro" id="IPR012910">
    <property type="entry name" value="Plug_dom"/>
</dbReference>
<keyword evidence="9 10" id="KW-0998">Cell outer membrane</keyword>
<dbReference type="InterPro" id="IPR037066">
    <property type="entry name" value="Plug_dom_sf"/>
</dbReference>
<sequence length="692" mass="77828">MLLKIRPRRTRSLLLALSCLCAAPVNGADETSFFENLPVVLTVSRLPQAMQDTPGAVTVIDESLIAATGYRDLARLLRLVPGMQVGQERGNDQWVTYHGLGADYPNQMQVLVDGRSVYSPYFFGGADWGALPVALEDIERIEIVRGSDSAAYGSNAFLGVVNILTRHTAAERGSSVSASLGGSGIADATARAVGRHGPLGLRITAQQVRDRGMDGVNDHRELGLLNLRADLRLNPADELTAHLAITRGRRAMGYPGTLFDSGGERTARHHDSSVHLRWRHAPSDDEEWSLSYYHSRERTRDEWFVDSSSNIGVLAGRLPPTWMDYLADAKLIPVDNNRDSRRDNLEFQHHFRSSEATKMLWGAELRRDWLDAPFLFHGQNARSQREWRVFTNLEWRITPQWLSNAGLMVEHIEDDRLRLAPRLFVNWQPSATQTWRLGWSRAWRQPSLFERGADVRIVHQGEVLNYRHLPNPDIRPQRIDALEVGFLGRLDTRTGGSVDVRLFHERIRDLVQRREAQPDGSLSNPPAVQAVLGSTRWENLDSPVRLTGIEYQLRAQPWRDGELIFNHTMIHVSSSERAVRDSVAPYSASLTWLQRHGPWEGSLSVMRMGPIDAGSGYAQGFLYKVPAYTTLDASLGRQLNIAGIPVEVRLSGINLLGRHQELAYRPLQFLARDNHPVTRIGRQIHLSARATF</sequence>
<accession>A0A4V3WBU8</accession>
<dbReference type="Pfam" id="PF07715">
    <property type="entry name" value="Plug"/>
    <property type="match status" value="1"/>
</dbReference>
<evidence type="ECO:0000256" key="8">
    <source>
        <dbReference type="ARBA" id="ARBA00023170"/>
    </source>
</evidence>
<evidence type="ECO:0000256" key="11">
    <source>
        <dbReference type="RuleBase" id="RU003357"/>
    </source>
</evidence>
<dbReference type="PANTHER" id="PTHR30069:SF27">
    <property type="entry name" value="BLL4766 PROTEIN"/>
    <property type="match status" value="1"/>
</dbReference>
<evidence type="ECO:0000259" key="14">
    <source>
        <dbReference type="Pfam" id="PF07715"/>
    </source>
</evidence>
<feature type="domain" description="TonB-dependent receptor plug" evidence="14">
    <location>
        <begin position="51"/>
        <end position="160"/>
    </location>
</feature>
<keyword evidence="12" id="KW-0732">Signal</keyword>
<keyword evidence="4 10" id="KW-1134">Transmembrane beta strand</keyword>
<evidence type="ECO:0000256" key="12">
    <source>
        <dbReference type="SAM" id="SignalP"/>
    </source>
</evidence>
<reference evidence="15 16" key="1">
    <citation type="submission" date="2019-04" db="EMBL/GenBank/DDBJ databases">
        <title>Azoarcus nasutitermitis sp. nov. isolated from termite nest.</title>
        <authorList>
            <person name="Lin S.-Y."/>
            <person name="Hameed A."/>
            <person name="Hsu Y.-H."/>
            <person name="Young C.-C."/>
        </authorList>
    </citation>
    <scope>NUCLEOTIDE SEQUENCE [LARGE SCALE GENOMIC DNA]</scope>
    <source>
        <strain evidence="15 16">CC-YHH838</strain>
    </source>
</reference>
<dbReference type="GO" id="GO:0044718">
    <property type="term" value="P:siderophore transmembrane transport"/>
    <property type="evidence" value="ECO:0007669"/>
    <property type="project" value="TreeGrafter"/>
</dbReference>
<evidence type="ECO:0000256" key="9">
    <source>
        <dbReference type="ARBA" id="ARBA00023237"/>
    </source>
</evidence>
<dbReference type="PROSITE" id="PS52016">
    <property type="entry name" value="TONB_DEPENDENT_REC_3"/>
    <property type="match status" value="1"/>
</dbReference>
<comment type="similarity">
    <text evidence="2 10 11">Belongs to the TonB-dependent receptor family.</text>
</comment>
<dbReference type="Pfam" id="PF00593">
    <property type="entry name" value="TonB_dep_Rec_b-barrel"/>
    <property type="match status" value="1"/>
</dbReference>
<evidence type="ECO:0000256" key="2">
    <source>
        <dbReference type="ARBA" id="ARBA00009810"/>
    </source>
</evidence>
<dbReference type="OrthoDB" id="183532at2"/>
<comment type="caution">
    <text evidence="15">The sequence shown here is derived from an EMBL/GenBank/DDBJ whole genome shotgun (WGS) entry which is preliminary data.</text>
</comment>
<dbReference type="GO" id="GO:0009279">
    <property type="term" value="C:cell outer membrane"/>
    <property type="evidence" value="ECO:0007669"/>
    <property type="project" value="UniProtKB-SubCell"/>
</dbReference>
<gene>
    <name evidence="15" type="ORF">E6C76_10770</name>
</gene>
<organism evidence="15 16">
    <name type="scientific">Pseudothauera nasutitermitis</name>
    <dbReference type="NCBI Taxonomy" id="2565930"/>
    <lineage>
        <taxon>Bacteria</taxon>
        <taxon>Pseudomonadati</taxon>
        <taxon>Pseudomonadota</taxon>
        <taxon>Betaproteobacteria</taxon>
        <taxon>Rhodocyclales</taxon>
        <taxon>Zoogloeaceae</taxon>
        <taxon>Pseudothauera</taxon>
    </lineage>
</organism>
<evidence type="ECO:0000256" key="5">
    <source>
        <dbReference type="ARBA" id="ARBA00022692"/>
    </source>
</evidence>
<protein>
    <submittedName>
        <fullName evidence="15">TonB-dependent receptor</fullName>
    </submittedName>
</protein>
<evidence type="ECO:0000256" key="7">
    <source>
        <dbReference type="ARBA" id="ARBA00023136"/>
    </source>
</evidence>
<dbReference type="Gene3D" id="2.170.130.10">
    <property type="entry name" value="TonB-dependent receptor, plug domain"/>
    <property type="match status" value="1"/>
</dbReference>
<evidence type="ECO:0000256" key="3">
    <source>
        <dbReference type="ARBA" id="ARBA00022448"/>
    </source>
</evidence>
<name>A0A4V3WBU8_9RHOO</name>
<dbReference type="PANTHER" id="PTHR30069">
    <property type="entry name" value="TONB-DEPENDENT OUTER MEMBRANE RECEPTOR"/>
    <property type="match status" value="1"/>
</dbReference>
<keyword evidence="7 10" id="KW-0472">Membrane</keyword>
<evidence type="ECO:0000256" key="4">
    <source>
        <dbReference type="ARBA" id="ARBA00022452"/>
    </source>
</evidence>
<keyword evidence="5 10" id="KW-0812">Transmembrane</keyword>
<dbReference type="InterPro" id="IPR000531">
    <property type="entry name" value="Beta-barrel_TonB"/>
</dbReference>
<feature type="domain" description="TonB-dependent receptor-like beta-barrel" evidence="13">
    <location>
        <begin position="260"/>
        <end position="655"/>
    </location>
</feature>
<keyword evidence="8 15" id="KW-0675">Receptor</keyword>
<keyword evidence="6 11" id="KW-0798">TonB box</keyword>
<feature type="signal peptide" evidence="12">
    <location>
        <begin position="1"/>
        <end position="27"/>
    </location>
</feature>
<dbReference type="InterPro" id="IPR036942">
    <property type="entry name" value="Beta-barrel_TonB_sf"/>
</dbReference>
<evidence type="ECO:0000256" key="1">
    <source>
        <dbReference type="ARBA" id="ARBA00004571"/>
    </source>
</evidence>
<evidence type="ECO:0000259" key="13">
    <source>
        <dbReference type="Pfam" id="PF00593"/>
    </source>
</evidence>
<dbReference type="AlphaFoldDB" id="A0A4V3WBU8"/>
<keyword evidence="16" id="KW-1185">Reference proteome</keyword>
<feature type="chain" id="PRO_5020253530" evidence="12">
    <location>
        <begin position="28"/>
        <end position="692"/>
    </location>
</feature>
<evidence type="ECO:0000313" key="16">
    <source>
        <dbReference type="Proteomes" id="UP000308430"/>
    </source>
</evidence>
<comment type="subcellular location">
    <subcellularLocation>
        <location evidence="1 10">Cell outer membrane</location>
        <topology evidence="1 10">Multi-pass membrane protein</topology>
    </subcellularLocation>
</comment>
<dbReference type="GO" id="GO:0015344">
    <property type="term" value="F:siderophore uptake transmembrane transporter activity"/>
    <property type="evidence" value="ECO:0007669"/>
    <property type="project" value="TreeGrafter"/>
</dbReference>
<dbReference type="EMBL" id="SSOC01000004">
    <property type="protein sequence ID" value="THF64539.1"/>
    <property type="molecule type" value="Genomic_DNA"/>
</dbReference>
<dbReference type="SUPFAM" id="SSF56935">
    <property type="entry name" value="Porins"/>
    <property type="match status" value="1"/>
</dbReference>
<evidence type="ECO:0000313" key="15">
    <source>
        <dbReference type="EMBL" id="THF64539.1"/>
    </source>
</evidence>
<dbReference type="Gene3D" id="2.40.170.20">
    <property type="entry name" value="TonB-dependent receptor, beta-barrel domain"/>
    <property type="match status" value="1"/>
</dbReference>
<evidence type="ECO:0000256" key="6">
    <source>
        <dbReference type="ARBA" id="ARBA00023077"/>
    </source>
</evidence>
<proteinExistence type="inferred from homology"/>